<evidence type="ECO:0000256" key="5">
    <source>
        <dbReference type="SAM" id="Coils"/>
    </source>
</evidence>
<comment type="caution">
    <text evidence="8">The sequence shown here is derived from an EMBL/GenBank/DDBJ whole genome shotgun (WGS) entry which is preliminary data.</text>
</comment>
<name>A0A4R7E425_9FIRM</name>
<dbReference type="PANTHER" id="PTHR42792">
    <property type="entry name" value="FLAGELLIN"/>
    <property type="match status" value="1"/>
</dbReference>
<dbReference type="RefSeq" id="WP_133618384.1">
    <property type="nucleotide sequence ID" value="NZ_SOAA01000030.1"/>
</dbReference>
<comment type="similarity">
    <text evidence="1 4">Belongs to the bacterial flagellin family.</text>
</comment>
<evidence type="ECO:0000259" key="7">
    <source>
        <dbReference type="Pfam" id="PF00700"/>
    </source>
</evidence>
<evidence type="ECO:0000256" key="2">
    <source>
        <dbReference type="ARBA" id="ARBA00020110"/>
    </source>
</evidence>
<keyword evidence="3 4" id="KW-0975">Bacterial flagellum</keyword>
<dbReference type="SUPFAM" id="SSF64518">
    <property type="entry name" value="Phase 1 flagellin"/>
    <property type="match status" value="1"/>
</dbReference>
<evidence type="ECO:0000313" key="9">
    <source>
        <dbReference type="Proteomes" id="UP000295758"/>
    </source>
</evidence>
<dbReference type="GO" id="GO:0009288">
    <property type="term" value="C:bacterial-type flagellum"/>
    <property type="evidence" value="ECO:0007669"/>
    <property type="project" value="UniProtKB-SubCell"/>
</dbReference>
<feature type="domain" description="Flagellin C-terminal" evidence="7">
    <location>
        <begin position="467"/>
        <end position="552"/>
    </location>
</feature>
<dbReference type="AlphaFoldDB" id="A0A4R7E425"/>
<dbReference type="Proteomes" id="UP000295758">
    <property type="component" value="Unassembled WGS sequence"/>
</dbReference>
<dbReference type="InterPro" id="IPR042187">
    <property type="entry name" value="Flagellin_C_sub2"/>
</dbReference>
<dbReference type="Gene3D" id="1.20.1330.10">
    <property type="entry name" value="f41 fragment of flagellin, N-terminal domain"/>
    <property type="match status" value="2"/>
</dbReference>
<evidence type="ECO:0000256" key="1">
    <source>
        <dbReference type="ARBA" id="ARBA00005709"/>
    </source>
</evidence>
<evidence type="ECO:0000256" key="3">
    <source>
        <dbReference type="ARBA" id="ARBA00023143"/>
    </source>
</evidence>
<dbReference type="EMBL" id="SOAA01000030">
    <property type="protein sequence ID" value="TDS27006.1"/>
    <property type="molecule type" value="Genomic_DNA"/>
</dbReference>
<feature type="coiled-coil region" evidence="5">
    <location>
        <begin position="484"/>
        <end position="518"/>
    </location>
</feature>
<keyword evidence="8" id="KW-0969">Cilium</keyword>
<reference evidence="8 9" key="1">
    <citation type="submission" date="2019-03" db="EMBL/GenBank/DDBJ databases">
        <title>Deep subsurface shale carbon reservoir microbial communities from Ohio and West Virginia, USA.</title>
        <authorList>
            <person name="Wrighton K."/>
        </authorList>
    </citation>
    <scope>NUCLEOTIDE SEQUENCE [LARGE SCALE GENOMIC DNA]</scope>
    <source>
        <strain evidence="8 9">UTICA-S4D12</strain>
    </source>
</reference>
<evidence type="ECO:0000256" key="4">
    <source>
        <dbReference type="RuleBase" id="RU362073"/>
    </source>
</evidence>
<accession>A0A4R7E425</accession>
<organism evidence="8 9">
    <name type="scientific">Halanaerobium congolense</name>
    <dbReference type="NCBI Taxonomy" id="54121"/>
    <lineage>
        <taxon>Bacteria</taxon>
        <taxon>Bacillati</taxon>
        <taxon>Bacillota</taxon>
        <taxon>Clostridia</taxon>
        <taxon>Halanaerobiales</taxon>
        <taxon>Halanaerobiaceae</taxon>
        <taxon>Halanaerobium</taxon>
    </lineage>
</organism>
<protein>
    <recommendedName>
        <fullName evidence="2 4">Flagellin</fullName>
    </recommendedName>
</protein>
<dbReference type="Gene3D" id="3.30.70.2120">
    <property type="match status" value="1"/>
</dbReference>
<dbReference type="GO" id="GO:0005576">
    <property type="term" value="C:extracellular region"/>
    <property type="evidence" value="ECO:0007669"/>
    <property type="project" value="UniProtKB-SubCell"/>
</dbReference>
<keyword evidence="8" id="KW-0966">Cell projection</keyword>
<evidence type="ECO:0000313" key="8">
    <source>
        <dbReference type="EMBL" id="TDS27006.1"/>
    </source>
</evidence>
<gene>
    <name evidence="8" type="ORF">BY453_13014</name>
</gene>
<dbReference type="Pfam" id="PF00700">
    <property type="entry name" value="Flagellin_C"/>
    <property type="match status" value="1"/>
</dbReference>
<dbReference type="InterPro" id="IPR001029">
    <property type="entry name" value="Flagellin_N"/>
</dbReference>
<dbReference type="Gene3D" id="6.10.10.10">
    <property type="entry name" value="Flagellar export chaperone, C-terminal domain"/>
    <property type="match status" value="1"/>
</dbReference>
<feature type="domain" description="Flagellin N-terminal" evidence="6">
    <location>
        <begin position="3"/>
        <end position="138"/>
    </location>
</feature>
<evidence type="ECO:0000259" key="6">
    <source>
        <dbReference type="Pfam" id="PF00669"/>
    </source>
</evidence>
<keyword evidence="5" id="KW-0175">Coiled coil</keyword>
<dbReference type="PANTHER" id="PTHR42792:SF2">
    <property type="entry name" value="FLAGELLIN"/>
    <property type="match status" value="1"/>
</dbReference>
<comment type="subcellular location">
    <subcellularLocation>
        <location evidence="4">Secreted</location>
    </subcellularLocation>
    <subcellularLocation>
        <location evidence="4">Bacterial flagellum</location>
    </subcellularLocation>
</comment>
<dbReference type="Pfam" id="PF00669">
    <property type="entry name" value="Flagellin_N"/>
    <property type="match status" value="1"/>
</dbReference>
<dbReference type="InterPro" id="IPR046358">
    <property type="entry name" value="Flagellin_C"/>
</dbReference>
<comment type="function">
    <text evidence="4">Flagellin is the subunit protein which polymerizes to form the filaments of bacterial flagella.</text>
</comment>
<keyword evidence="8" id="KW-0282">Flagellum</keyword>
<sequence length="553" mass="57492">MRINTNVAALNSYNQLNKTQNNLSKSLSRLSSGKRINGAADDAAGLAISEKMGAQTRGLAMAQRNAQDGISMIQTAEGALKETHSILQRMRELANQSANGTNTEADRQSIQDEISQLKSEVNRIAETTEFNTQSLLKGDGSTNLSGTSVVTEQELAGGTEASKDQETATFQVTDATVAASDTFSVSINGETLTGTWNAEDSSITDDTAYNVTANSADIDNVPGSVNETATGIKNALEAMIAENETLKGQYEVSVATDTVTIKAVEGGTFDGAAGDIGTLSMTGAGTGTFTTTTEGEDVAAGKATTTVDFSSLEGADAATTDSNLEDLVGTGFTVNGQQLEFYNSNDGSYEGDAVGVDISSALYETTNTSKADALVSSIAAQSDKIDGVDLTVNTTTDSLDITASEGGEAGNNITVEDGGVQEEFTSVFQIGANSNQTMDVSIGDMSSQGLNISDIDVTTQEGAQEALDTLDSAISEVSAQRSQLGAVQNRLDHTINNLNTAEENLTAAESRISDVDMAKEMMSFTKSQILSQAGTAMLAQANQLPQGVLQLLG</sequence>
<keyword evidence="4" id="KW-0964">Secreted</keyword>
<dbReference type="PRINTS" id="PR00207">
    <property type="entry name" value="FLAGELLIN"/>
</dbReference>
<dbReference type="GO" id="GO:0005198">
    <property type="term" value="F:structural molecule activity"/>
    <property type="evidence" value="ECO:0007669"/>
    <property type="project" value="UniProtKB-UniRule"/>
</dbReference>
<dbReference type="InterPro" id="IPR001492">
    <property type="entry name" value="Flagellin"/>
</dbReference>
<proteinExistence type="inferred from homology"/>